<dbReference type="EMBL" id="PYGC01000004">
    <property type="protein sequence ID" value="PSK83238.1"/>
    <property type="molecule type" value="Genomic_DNA"/>
</dbReference>
<name>A0A2P8CE30_9BACT</name>
<dbReference type="Proteomes" id="UP000240621">
    <property type="component" value="Unassembled WGS sequence"/>
</dbReference>
<dbReference type="OrthoDB" id="1467932at2"/>
<evidence type="ECO:0008006" key="6">
    <source>
        <dbReference type="Google" id="ProtNLM"/>
    </source>
</evidence>
<organism evidence="3 4">
    <name type="scientific">Prolixibacter denitrificans</name>
    <dbReference type="NCBI Taxonomy" id="1541063"/>
    <lineage>
        <taxon>Bacteria</taxon>
        <taxon>Pseudomonadati</taxon>
        <taxon>Bacteroidota</taxon>
        <taxon>Bacteroidia</taxon>
        <taxon>Marinilabiliales</taxon>
        <taxon>Prolixibacteraceae</taxon>
        <taxon>Prolixibacter</taxon>
    </lineage>
</organism>
<dbReference type="Gene3D" id="1.20.5.340">
    <property type="match status" value="1"/>
</dbReference>
<feature type="coiled-coil region" evidence="1">
    <location>
        <begin position="9"/>
        <end position="64"/>
    </location>
</feature>
<dbReference type="AlphaFoldDB" id="A0A2P8CE30"/>
<protein>
    <recommendedName>
        <fullName evidence="6">Cell division protein ZapB</fullName>
    </recommendedName>
</protein>
<dbReference type="RefSeq" id="WP_025863942.1">
    <property type="nucleotide sequence ID" value="NZ_BLAU01000001.1"/>
</dbReference>
<accession>A0A2P8CE30</accession>
<dbReference type="EMBL" id="BLAU01000001">
    <property type="protein sequence ID" value="GET21879.1"/>
    <property type="molecule type" value="Genomic_DNA"/>
</dbReference>
<keyword evidence="5" id="KW-1185">Reference proteome</keyword>
<evidence type="ECO:0000313" key="3">
    <source>
        <dbReference type="EMBL" id="PSK83238.1"/>
    </source>
</evidence>
<proteinExistence type="predicted"/>
<sequence>MTERETVLLGEFKEKIDKLIRRCETLKSENYRLLEEQVQLQDQIRLLSSRNEELTEKNEQLKFAKSLLASDGQSHDARIKINRIVREIDKCIAMLNK</sequence>
<keyword evidence="1" id="KW-0175">Coiled coil</keyword>
<evidence type="ECO:0000256" key="1">
    <source>
        <dbReference type="SAM" id="Coils"/>
    </source>
</evidence>
<reference evidence="3 4" key="1">
    <citation type="submission" date="2018-03" db="EMBL/GenBank/DDBJ databases">
        <title>Genomic Encyclopedia of Archaeal and Bacterial Type Strains, Phase II (KMG-II): from individual species to whole genera.</title>
        <authorList>
            <person name="Goeker M."/>
        </authorList>
    </citation>
    <scope>NUCLEOTIDE SEQUENCE [LARGE SCALE GENOMIC DNA]</scope>
    <source>
        <strain evidence="3 4">DSM 27267</strain>
    </source>
</reference>
<evidence type="ECO:0000313" key="2">
    <source>
        <dbReference type="EMBL" id="GET21879.1"/>
    </source>
</evidence>
<reference evidence="2 5" key="2">
    <citation type="submission" date="2019-10" db="EMBL/GenBank/DDBJ databases">
        <title>Prolixibacter strains distinguished by the presence of nitrate reductase genes were adept at nitrate-dependent anaerobic corrosion of metallic iron and carbon steel.</title>
        <authorList>
            <person name="Iino T."/>
            <person name="Shono N."/>
            <person name="Ito K."/>
            <person name="Nakamura R."/>
            <person name="Sueoka K."/>
            <person name="Harayama S."/>
            <person name="Ohkuma M."/>
        </authorList>
    </citation>
    <scope>NUCLEOTIDE SEQUENCE [LARGE SCALE GENOMIC DNA]</scope>
    <source>
        <strain evidence="2 5">MIC1-1</strain>
    </source>
</reference>
<gene>
    <name evidence="3" type="ORF">CLV93_104168</name>
    <name evidence="2" type="ORF">JCM18694_21250</name>
</gene>
<evidence type="ECO:0000313" key="5">
    <source>
        <dbReference type="Proteomes" id="UP000396862"/>
    </source>
</evidence>
<comment type="caution">
    <text evidence="3">The sequence shown here is derived from an EMBL/GenBank/DDBJ whole genome shotgun (WGS) entry which is preliminary data.</text>
</comment>
<dbReference type="Proteomes" id="UP000396862">
    <property type="component" value="Unassembled WGS sequence"/>
</dbReference>
<evidence type="ECO:0000313" key="4">
    <source>
        <dbReference type="Proteomes" id="UP000240621"/>
    </source>
</evidence>